<dbReference type="Proteomes" id="UP000719412">
    <property type="component" value="Unassembled WGS sequence"/>
</dbReference>
<evidence type="ECO:0000256" key="8">
    <source>
        <dbReference type="ARBA" id="ARBA00023065"/>
    </source>
</evidence>
<keyword evidence="3 12" id="KW-0813">Transport</keyword>
<keyword evidence="15" id="KW-1185">Reference proteome</keyword>
<reference evidence="14" key="1">
    <citation type="journal article" date="2020" name="J Insects Food Feed">
        <title>The yellow mealworm (Tenebrio molitor) genome: a resource for the emerging insects as food and feed industry.</title>
        <authorList>
            <person name="Eriksson T."/>
            <person name="Andere A."/>
            <person name="Kelstrup H."/>
            <person name="Emery V."/>
            <person name="Picard C."/>
        </authorList>
    </citation>
    <scope>NUCLEOTIDE SEQUENCE</scope>
    <source>
        <strain evidence="14">Stoneville</strain>
        <tissue evidence="14">Whole head</tissue>
    </source>
</reference>
<dbReference type="GO" id="GO:0015280">
    <property type="term" value="F:ligand-gated sodium channel activity"/>
    <property type="evidence" value="ECO:0007669"/>
    <property type="project" value="TreeGrafter"/>
</dbReference>
<evidence type="ECO:0000256" key="12">
    <source>
        <dbReference type="RuleBase" id="RU000679"/>
    </source>
</evidence>
<evidence type="ECO:0000256" key="3">
    <source>
        <dbReference type="ARBA" id="ARBA00022448"/>
    </source>
</evidence>
<sequence>MYKNVDRSRRKRSNFLRSFYDHVVFTFSIATMHGLIHVVRSRRHIFERQVMDCLLRIFHFNQFVFRDRLLWMGLVMGAFGIATQQALEAWRRYETSPVVITIEKDFFNWDVENPSILICLRDKPASSYKIMEDFIKEYKITAEIKELDEYVNDLLFKTYYTYSSLEKYANGSKKELVSPDLYVELITRVSGKLETKQQKVKGTLWPKNVDSNYTRILTEFGLCHSFHSKLAYYFQITNFTREVPQTESDYQSITKNYKDEVLTFLQPQVFVKYLVFVTDSHEMIDITSHYHTGEQTTTALLAFNVIDIISDEAIRDLSPKQRNCKFNDDPHDLKHSPVYTYNLCRIECRINLALKYCNCTPHYYKRNADEQICNMAGMYCLSKHPEVVSLVDPKTEKSLCHCLQNCNLQAVTTEVVSSGGWFLTTRLSVEFQSFPKERYRRTLIFTKTDILIQIGGIYGLFLGCSVLSFIEISYFFTLRFIWGVLGNRRIKAEI</sequence>
<evidence type="ECO:0000256" key="4">
    <source>
        <dbReference type="ARBA" id="ARBA00022461"/>
    </source>
</evidence>
<name>A0A8J6HMG1_TENMO</name>
<keyword evidence="5 12" id="KW-0812">Transmembrane</keyword>
<keyword evidence="10 12" id="KW-0739">Sodium transport</keyword>
<evidence type="ECO:0000256" key="9">
    <source>
        <dbReference type="ARBA" id="ARBA00023136"/>
    </source>
</evidence>
<feature type="transmembrane region" description="Helical" evidence="13">
    <location>
        <begin position="457"/>
        <end position="482"/>
    </location>
</feature>
<keyword evidence="9 13" id="KW-0472">Membrane</keyword>
<comment type="subcellular location">
    <subcellularLocation>
        <location evidence="1">Membrane</location>
        <topology evidence="1">Multi-pass membrane protein</topology>
    </subcellularLocation>
</comment>
<keyword evidence="8 12" id="KW-0406">Ion transport</keyword>
<accession>A0A8J6HMG1</accession>
<proteinExistence type="inferred from homology"/>
<organism evidence="14 15">
    <name type="scientific">Tenebrio molitor</name>
    <name type="common">Yellow mealworm beetle</name>
    <dbReference type="NCBI Taxonomy" id="7067"/>
    <lineage>
        <taxon>Eukaryota</taxon>
        <taxon>Metazoa</taxon>
        <taxon>Ecdysozoa</taxon>
        <taxon>Arthropoda</taxon>
        <taxon>Hexapoda</taxon>
        <taxon>Insecta</taxon>
        <taxon>Pterygota</taxon>
        <taxon>Neoptera</taxon>
        <taxon>Endopterygota</taxon>
        <taxon>Coleoptera</taxon>
        <taxon>Polyphaga</taxon>
        <taxon>Cucujiformia</taxon>
        <taxon>Tenebrionidae</taxon>
        <taxon>Tenebrio</taxon>
    </lineage>
</organism>
<feature type="transmembrane region" description="Helical" evidence="13">
    <location>
        <begin position="20"/>
        <end position="39"/>
    </location>
</feature>
<evidence type="ECO:0000256" key="1">
    <source>
        <dbReference type="ARBA" id="ARBA00004141"/>
    </source>
</evidence>
<dbReference type="Gene3D" id="1.10.287.820">
    <property type="entry name" value="Acid-sensing ion channel domain"/>
    <property type="match status" value="1"/>
</dbReference>
<dbReference type="Gene3D" id="1.10.287.770">
    <property type="entry name" value="YojJ-like"/>
    <property type="match status" value="1"/>
</dbReference>
<evidence type="ECO:0000256" key="5">
    <source>
        <dbReference type="ARBA" id="ARBA00022692"/>
    </source>
</evidence>
<keyword evidence="11 12" id="KW-0407">Ion channel</keyword>
<reference evidence="14" key="2">
    <citation type="submission" date="2021-08" db="EMBL/GenBank/DDBJ databases">
        <authorList>
            <person name="Eriksson T."/>
        </authorList>
    </citation>
    <scope>NUCLEOTIDE SEQUENCE</scope>
    <source>
        <strain evidence="14">Stoneville</strain>
        <tissue evidence="14">Whole head</tissue>
    </source>
</reference>
<evidence type="ECO:0000256" key="13">
    <source>
        <dbReference type="SAM" id="Phobius"/>
    </source>
</evidence>
<dbReference type="InterPro" id="IPR001873">
    <property type="entry name" value="ENaC"/>
</dbReference>
<dbReference type="PANTHER" id="PTHR11690:SF240">
    <property type="entry name" value="PICKPOCKET 25-RELATED"/>
    <property type="match status" value="1"/>
</dbReference>
<dbReference type="Pfam" id="PF00858">
    <property type="entry name" value="ASC"/>
    <property type="match status" value="1"/>
</dbReference>
<evidence type="ECO:0000256" key="10">
    <source>
        <dbReference type="ARBA" id="ARBA00023201"/>
    </source>
</evidence>
<keyword evidence="4 12" id="KW-0894">Sodium channel</keyword>
<dbReference type="GO" id="GO:0005886">
    <property type="term" value="C:plasma membrane"/>
    <property type="evidence" value="ECO:0007669"/>
    <property type="project" value="TreeGrafter"/>
</dbReference>
<comment type="caution">
    <text evidence="14">The sequence shown here is derived from an EMBL/GenBank/DDBJ whole genome shotgun (WGS) entry which is preliminary data.</text>
</comment>
<evidence type="ECO:0000313" key="15">
    <source>
        <dbReference type="Proteomes" id="UP000719412"/>
    </source>
</evidence>
<evidence type="ECO:0000313" key="14">
    <source>
        <dbReference type="EMBL" id="KAH0821440.1"/>
    </source>
</evidence>
<evidence type="ECO:0000256" key="7">
    <source>
        <dbReference type="ARBA" id="ARBA00023053"/>
    </source>
</evidence>
<dbReference type="EMBL" id="JABDTM020007821">
    <property type="protein sequence ID" value="KAH0821440.1"/>
    <property type="molecule type" value="Genomic_DNA"/>
</dbReference>
<comment type="similarity">
    <text evidence="2 12">Belongs to the amiloride-sensitive sodium channel (TC 1.A.6) family.</text>
</comment>
<evidence type="ECO:0000256" key="6">
    <source>
        <dbReference type="ARBA" id="ARBA00022989"/>
    </source>
</evidence>
<evidence type="ECO:0008006" key="16">
    <source>
        <dbReference type="Google" id="ProtNLM"/>
    </source>
</evidence>
<evidence type="ECO:0000256" key="2">
    <source>
        <dbReference type="ARBA" id="ARBA00007193"/>
    </source>
</evidence>
<keyword evidence="6 13" id="KW-1133">Transmembrane helix</keyword>
<keyword evidence="7" id="KW-0915">Sodium</keyword>
<protein>
    <recommendedName>
        <fullName evidence="16">Sodium channel protein Nach</fullName>
    </recommendedName>
</protein>
<dbReference type="AlphaFoldDB" id="A0A8J6HMG1"/>
<gene>
    <name evidence="14" type="ORF">GEV33_001351</name>
</gene>
<dbReference type="PANTHER" id="PTHR11690">
    <property type="entry name" value="AMILORIDE-SENSITIVE SODIUM CHANNEL-RELATED"/>
    <property type="match status" value="1"/>
</dbReference>
<evidence type="ECO:0000256" key="11">
    <source>
        <dbReference type="ARBA" id="ARBA00023303"/>
    </source>
</evidence>